<protein>
    <submittedName>
        <fullName evidence="1">Uncharacterized protein</fullName>
    </submittedName>
</protein>
<dbReference type="RefSeq" id="YP_010781455.1">
    <property type="nucleotide sequence ID" value="NC_075039.1"/>
</dbReference>
<dbReference type="KEGG" id="vg:80518219"/>
<accession>A0A6N1NSY9</accession>
<proteinExistence type="predicted"/>
<sequence>MIGITVSVNYYNKLSYVIGNSKFFDEWYFIGDTNNTKKLRNEYPDKWMIILDSNIILPENFNEIIKNTNLDVMALYGMLINAAPKMI</sequence>
<organism evidence="1">
    <name type="scientific">Tupanvirus soda lake</name>
    <dbReference type="NCBI Taxonomy" id="2126985"/>
    <lineage>
        <taxon>Viruses</taxon>
        <taxon>Varidnaviria</taxon>
        <taxon>Bamfordvirae</taxon>
        <taxon>Nucleocytoviricota</taxon>
        <taxon>Megaviricetes</taxon>
        <taxon>Imitervirales</taxon>
        <taxon>Mimiviridae</taxon>
        <taxon>Megamimivirinae</taxon>
        <taxon>Tupanvirus</taxon>
        <taxon>Tupanvirus salinum</taxon>
    </lineage>
</organism>
<reference evidence="1" key="1">
    <citation type="submission" date="2017-01" db="EMBL/GenBank/DDBJ databases">
        <authorList>
            <person name="Assis F.L."/>
            <person name="Abrahao J.S."/>
            <person name="Silva L."/>
            <person name="Khalil J.B."/>
            <person name="Rodrigues R."/>
            <person name="Silva L.S."/>
            <person name="Arantes T."/>
            <person name="Boratto P."/>
            <person name="Andrade M."/>
            <person name="Kroon E.G."/>
            <person name="Ribeiro B."/>
            <person name="Bergier I."/>
            <person name="Seligmann H."/>
            <person name="Ghigo E."/>
            <person name="Colson P."/>
            <person name="Levasseur A."/>
            <person name="Raoult D."/>
            <person name="Scola B.L."/>
        </authorList>
    </citation>
    <scope>NUCLEOTIDE SEQUENCE</scope>
    <source>
        <strain evidence="1">Soda lake</strain>
    </source>
</reference>
<name>A0A6N1NSY9_9VIRU</name>
<reference evidence="1" key="2">
    <citation type="journal article" date="2018" name="Nat. Commun.">
        <title>Tailed giant Tupanvirus possesses the most complete translational apparatus of the known virosphere.</title>
        <authorList>
            <person name="Abrahao J."/>
            <person name="Silva L."/>
            <person name="Silva L.S."/>
            <person name="Khalil J.Y.B."/>
            <person name="Rodrigues R."/>
            <person name="Arantes T."/>
            <person name="Assis F."/>
            <person name="Boratto P."/>
            <person name="Andrade M."/>
            <person name="Kroon E.G."/>
            <person name="Ribeiro B."/>
            <person name="Bergier I."/>
            <person name="Seligmann H."/>
            <person name="Ghigo E."/>
            <person name="Colson P."/>
            <person name="Levasseur A."/>
            <person name="Kroemer G."/>
            <person name="Raoult D."/>
            <person name="La Scola B."/>
        </authorList>
    </citation>
    <scope>NUCLEOTIDE SEQUENCE [LARGE SCALE GENOMIC DNA]</scope>
    <source>
        <strain evidence="1">Soda lake</strain>
    </source>
</reference>
<evidence type="ECO:0000313" key="1">
    <source>
        <dbReference type="EMBL" id="QKU34806.1"/>
    </source>
</evidence>
<dbReference type="EMBL" id="KY523104">
    <property type="protein sequence ID" value="QKU34806.1"/>
    <property type="molecule type" value="Genomic_DNA"/>
</dbReference>
<dbReference type="GeneID" id="80518219"/>